<organism evidence="1 2">
    <name type="scientific">Acer saccharum</name>
    <name type="common">Sugar maple</name>
    <dbReference type="NCBI Taxonomy" id="4024"/>
    <lineage>
        <taxon>Eukaryota</taxon>
        <taxon>Viridiplantae</taxon>
        <taxon>Streptophyta</taxon>
        <taxon>Embryophyta</taxon>
        <taxon>Tracheophyta</taxon>
        <taxon>Spermatophyta</taxon>
        <taxon>Magnoliopsida</taxon>
        <taxon>eudicotyledons</taxon>
        <taxon>Gunneridae</taxon>
        <taxon>Pentapetalae</taxon>
        <taxon>rosids</taxon>
        <taxon>malvids</taxon>
        <taxon>Sapindales</taxon>
        <taxon>Sapindaceae</taxon>
        <taxon>Hippocastanoideae</taxon>
        <taxon>Acereae</taxon>
        <taxon>Acer</taxon>
    </lineage>
</organism>
<name>A0AA39S3M7_ACESA</name>
<protein>
    <submittedName>
        <fullName evidence="1">Uncharacterized protein</fullName>
    </submittedName>
</protein>
<reference evidence="1" key="1">
    <citation type="journal article" date="2022" name="Plant J.">
        <title>Strategies of tolerance reflected in two North American maple genomes.</title>
        <authorList>
            <person name="McEvoy S.L."/>
            <person name="Sezen U.U."/>
            <person name="Trouern-Trend A."/>
            <person name="McMahon S.M."/>
            <person name="Schaberg P.G."/>
            <person name="Yang J."/>
            <person name="Wegrzyn J.L."/>
            <person name="Swenson N.G."/>
        </authorList>
    </citation>
    <scope>NUCLEOTIDE SEQUENCE</scope>
    <source>
        <strain evidence="1">NS2018</strain>
    </source>
</reference>
<dbReference type="AlphaFoldDB" id="A0AA39S3M7"/>
<dbReference type="EMBL" id="JAUESC010000383">
    <property type="protein sequence ID" value="KAK0584075.1"/>
    <property type="molecule type" value="Genomic_DNA"/>
</dbReference>
<dbReference type="Proteomes" id="UP001168877">
    <property type="component" value="Unassembled WGS sequence"/>
</dbReference>
<evidence type="ECO:0000313" key="2">
    <source>
        <dbReference type="Proteomes" id="UP001168877"/>
    </source>
</evidence>
<gene>
    <name evidence="1" type="ORF">LWI29_007238</name>
</gene>
<proteinExistence type="predicted"/>
<evidence type="ECO:0000313" key="1">
    <source>
        <dbReference type="EMBL" id="KAK0584075.1"/>
    </source>
</evidence>
<sequence>MRSRYVLPFIQNLQHMVYTNFHVTLRELAPGLFSIPAGQFQVFLDEASLPDFLYEFDIYDSIWMNDRIHMNMIEEQMNSFVSRRKTCVDNNCNTIYLLRCHFQGNRLGAERKTWRLSSQTEV</sequence>
<keyword evidence="2" id="KW-1185">Reference proteome</keyword>
<comment type="caution">
    <text evidence="1">The sequence shown here is derived from an EMBL/GenBank/DDBJ whole genome shotgun (WGS) entry which is preliminary data.</text>
</comment>
<accession>A0AA39S3M7</accession>
<reference evidence="1" key="2">
    <citation type="submission" date="2023-06" db="EMBL/GenBank/DDBJ databases">
        <authorList>
            <person name="Swenson N.G."/>
            <person name="Wegrzyn J.L."/>
            <person name="Mcevoy S.L."/>
        </authorList>
    </citation>
    <scope>NUCLEOTIDE SEQUENCE</scope>
    <source>
        <strain evidence="1">NS2018</strain>
        <tissue evidence="1">Leaf</tissue>
    </source>
</reference>